<keyword evidence="10" id="KW-0255">Endonuclease</keyword>
<gene>
    <name evidence="10" type="ORF">ISF_07605</name>
</gene>
<dbReference type="STRING" id="1081104.A0A167NW45"/>
<dbReference type="Pfam" id="PF01974">
    <property type="entry name" value="tRNA_int_endo"/>
    <property type="match status" value="1"/>
</dbReference>
<evidence type="ECO:0000313" key="10">
    <source>
        <dbReference type="EMBL" id="OAA56007.1"/>
    </source>
</evidence>
<comment type="caution">
    <text evidence="10">The sequence shown here is derived from an EMBL/GenBank/DDBJ whole genome shotgun (WGS) entry which is preliminary data.</text>
</comment>
<name>A0A167NW45_CORFA</name>
<dbReference type="Pfam" id="PF26577">
    <property type="entry name" value="TSEN34_N"/>
    <property type="match status" value="1"/>
</dbReference>
<keyword evidence="3 5" id="KW-0456">Lyase</keyword>
<evidence type="ECO:0000256" key="7">
    <source>
        <dbReference type="SAM" id="MobiDB-lite"/>
    </source>
</evidence>
<keyword evidence="2 5" id="KW-0819">tRNA processing</keyword>
<dbReference type="InterPro" id="IPR011856">
    <property type="entry name" value="tRNA_endonuc-like_dom_sf"/>
</dbReference>
<dbReference type="InterPro" id="IPR036167">
    <property type="entry name" value="tRNA_intron_Endo_cat-like_sf"/>
</dbReference>
<dbReference type="PANTHER" id="PTHR13070">
    <property type="entry name" value="TRNA-SPLICING ENDONUCLEASE SUBUNIT SEN34-RELATED"/>
    <property type="match status" value="1"/>
</dbReference>
<keyword evidence="10" id="KW-0540">Nuclease</keyword>
<dbReference type="Proteomes" id="UP000076744">
    <property type="component" value="Unassembled WGS sequence"/>
</dbReference>
<dbReference type="PIRSF" id="PIRSF017250">
    <property type="entry name" value="tRNA_splic_SEN34"/>
    <property type="match status" value="1"/>
</dbReference>
<evidence type="ECO:0000256" key="1">
    <source>
        <dbReference type="ARBA" id="ARBA00008078"/>
    </source>
</evidence>
<evidence type="ECO:0000256" key="3">
    <source>
        <dbReference type="ARBA" id="ARBA00023239"/>
    </source>
</evidence>
<proteinExistence type="inferred from homology"/>
<dbReference type="GeneID" id="30023897"/>
<evidence type="ECO:0000256" key="4">
    <source>
        <dbReference type="ARBA" id="ARBA00059865"/>
    </source>
</evidence>
<dbReference type="GO" id="GO:0003676">
    <property type="term" value="F:nucleic acid binding"/>
    <property type="evidence" value="ECO:0007669"/>
    <property type="project" value="InterPro"/>
</dbReference>
<evidence type="ECO:0000259" key="8">
    <source>
        <dbReference type="Pfam" id="PF01974"/>
    </source>
</evidence>
<dbReference type="SUPFAM" id="SSF53032">
    <property type="entry name" value="tRNA-intron endonuclease catalytic domain-like"/>
    <property type="match status" value="1"/>
</dbReference>
<reference evidence="10 11" key="1">
    <citation type="journal article" date="2016" name="Genome Biol. Evol.">
        <title>Divergent and convergent evolution of fungal pathogenicity.</title>
        <authorList>
            <person name="Shang Y."/>
            <person name="Xiao G."/>
            <person name="Zheng P."/>
            <person name="Cen K."/>
            <person name="Zhan S."/>
            <person name="Wang C."/>
        </authorList>
    </citation>
    <scope>NUCLEOTIDE SEQUENCE [LARGE SCALE GENOMIC DNA]</scope>
    <source>
        <strain evidence="10 11">ARSEF 2679</strain>
    </source>
</reference>
<dbReference type="GO" id="GO:0000379">
    <property type="term" value="P:tRNA-type intron splice site recognition and cleavage"/>
    <property type="evidence" value="ECO:0007669"/>
    <property type="project" value="UniProtKB-UniRule"/>
</dbReference>
<dbReference type="PANTHER" id="PTHR13070:SF0">
    <property type="entry name" value="TRNA-SPLICING ENDONUCLEASE SUBUNIT SEN34"/>
    <property type="match status" value="1"/>
</dbReference>
<dbReference type="RefSeq" id="XP_018701518.1">
    <property type="nucleotide sequence ID" value="XM_018851208.1"/>
</dbReference>
<evidence type="ECO:0000313" key="11">
    <source>
        <dbReference type="Proteomes" id="UP000076744"/>
    </source>
</evidence>
<dbReference type="GO" id="GO:0000214">
    <property type="term" value="C:tRNA-intron endonuclease complex"/>
    <property type="evidence" value="ECO:0007669"/>
    <property type="project" value="UniProtKB-UniRule"/>
</dbReference>
<feature type="active site" evidence="6">
    <location>
        <position position="237"/>
    </location>
</feature>
<evidence type="ECO:0000256" key="5">
    <source>
        <dbReference type="PIRNR" id="PIRNR017250"/>
    </source>
</evidence>
<dbReference type="InterPro" id="IPR059049">
    <property type="entry name" value="TSEN34_N"/>
</dbReference>
<protein>
    <recommendedName>
        <fullName evidence="5">tRNA-splicing endonuclease subunit Sen34</fullName>
        <ecNumber evidence="5">4.6.1.16</ecNumber>
    </recommendedName>
</protein>
<dbReference type="EMBL" id="AZHB01000023">
    <property type="protein sequence ID" value="OAA56007.1"/>
    <property type="molecule type" value="Genomic_DNA"/>
</dbReference>
<dbReference type="GO" id="GO:0000213">
    <property type="term" value="F:tRNA-intron lyase activity"/>
    <property type="evidence" value="ECO:0007669"/>
    <property type="project" value="UniProtKB-UniRule"/>
</dbReference>
<evidence type="ECO:0000256" key="2">
    <source>
        <dbReference type="ARBA" id="ARBA00022694"/>
    </source>
</evidence>
<evidence type="ECO:0000256" key="6">
    <source>
        <dbReference type="PIRSR" id="PIRSR017250-50"/>
    </source>
</evidence>
<feature type="compositionally biased region" description="Polar residues" evidence="7">
    <location>
        <begin position="165"/>
        <end position="180"/>
    </location>
</feature>
<feature type="region of interest" description="Disordered" evidence="7">
    <location>
        <begin position="152"/>
        <end position="180"/>
    </location>
</feature>
<feature type="active site" evidence="6">
    <location>
        <position position="268"/>
    </location>
</feature>
<accession>A0A167NW45</accession>
<sequence>MTALEEAPLSVRIARIAGRYLVFEHEAAAALRRHVNTNGVLVGTAPQQPTQNIFLGLPVELRPEEAVALVRKGAAYVVDGATAHRDTLQSYRDPARRQAYIESLQRQKEAAQAALAERSALRAAEVADKLKRGKNKKGAAAAAAAAAAATAASKDSPEPADGSVAPSSSQVKSIGITPTSSTDLVPADAFAQQRREPSRDEAAPLCAHLLDRGYHMTPGLRFGAQYSVYPGDPLRFHAHFMASQYAWDEPIPILDIVAGGRLATAVKKAFLLGGEQPAEDKDSAKPPVVRTFCLEWAAM</sequence>
<dbReference type="Gene3D" id="3.40.1350.10">
    <property type="match status" value="1"/>
</dbReference>
<dbReference type="OrthoDB" id="48041at2759"/>
<dbReference type="CDD" id="cd22363">
    <property type="entry name" value="tRNA-intron_lyase_C"/>
    <property type="match status" value="1"/>
</dbReference>
<keyword evidence="10" id="KW-0378">Hydrolase</keyword>
<organism evidence="10 11">
    <name type="scientific">Cordyceps fumosorosea (strain ARSEF 2679)</name>
    <name type="common">Isaria fumosorosea</name>
    <dbReference type="NCBI Taxonomy" id="1081104"/>
    <lineage>
        <taxon>Eukaryota</taxon>
        <taxon>Fungi</taxon>
        <taxon>Dikarya</taxon>
        <taxon>Ascomycota</taxon>
        <taxon>Pezizomycotina</taxon>
        <taxon>Sordariomycetes</taxon>
        <taxon>Hypocreomycetidae</taxon>
        <taxon>Hypocreales</taxon>
        <taxon>Cordycipitaceae</taxon>
        <taxon>Cordyceps</taxon>
    </lineage>
</organism>
<keyword evidence="11" id="KW-1185">Reference proteome</keyword>
<dbReference type="InterPro" id="IPR006677">
    <property type="entry name" value="tRNA_intron_Endonuc_cat-like"/>
</dbReference>
<dbReference type="AlphaFoldDB" id="A0A167NW45"/>
<dbReference type="EC" id="4.6.1.16" evidence="5"/>
<comment type="similarity">
    <text evidence="1 5">Belongs to the tRNA-intron endonuclease family.</text>
</comment>
<dbReference type="InterPro" id="IPR016690">
    <property type="entry name" value="TSEN34"/>
</dbReference>
<feature type="active site" evidence="6">
    <location>
        <position position="229"/>
    </location>
</feature>
<feature type="domain" description="tRNA intron endonuclease catalytic" evidence="8">
    <location>
        <begin position="208"/>
        <end position="275"/>
    </location>
</feature>
<feature type="domain" description="TSEN34 N-terminal" evidence="9">
    <location>
        <begin position="11"/>
        <end position="79"/>
    </location>
</feature>
<dbReference type="FunFam" id="3.40.1350.10:FF:000008">
    <property type="entry name" value="tRNA-splicing endonuclease subunit Sen34"/>
    <property type="match status" value="1"/>
</dbReference>
<evidence type="ECO:0000259" key="9">
    <source>
        <dbReference type="Pfam" id="PF26577"/>
    </source>
</evidence>
<comment type="function">
    <text evidence="4">Constitutes one of the two catalytic subunit of the tRNA-splicing endonuclease complex, a complex responsible for identification and cleavage of the splice sites in pre-tRNA. It cleaves pre-tRNA at the 5'- and 3'-splice sites to release the intron. The products are an intron and two tRNA half-molecules bearing 2',3'-cyclic phosphate and 5'-OH termini. There are no conserved sequences at the splice sites, but the intron is invariably located at the same site in the gene, placing the splice sites an invariant distance from the constant structural features of the tRNA body. It probably carries the active site for 3'-splice site cleavage.</text>
</comment>